<feature type="region of interest" description="Disordered" evidence="1">
    <location>
        <begin position="43"/>
        <end position="79"/>
    </location>
</feature>
<sequence>MNLETIDAIQGPERGGNTATRRSLRIGCGSPVVKVSDHARHVMSSSPIPLNTRRVGSPASAEILERKPPDKRASSIHRTGVRASGIPVYLD</sequence>
<feature type="compositionally biased region" description="Basic and acidic residues" evidence="1">
    <location>
        <begin position="63"/>
        <end position="73"/>
    </location>
</feature>
<keyword evidence="3" id="KW-1185">Reference proteome</keyword>
<dbReference type="AlphaFoldDB" id="A0A8X6VPH7"/>
<reference evidence="2" key="1">
    <citation type="submission" date="2020-08" db="EMBL/GenBank/DDBJ databases">
        <title>Multicomponent nature underlies the extraordinary mechanical properties of spider dragline silk.</title>
        <authorList>
            <person name="Kono N."/>
            <person name="Nakamura H."/>
            <person name="Mori M."/>
            <person name="Yoshida Y."/>
            <person name="Ohtoshi R."/>
            <person name="Malay A.D."/>
            <person name="Moran D.A.P."/>
            <person name="Tomita M."/>
            <person name="Numata K."/>
            <person name="Arakawa K."/>
        </authorList>
    </citation>
    <scope>NUCLEOTIDE SEQUENCE</scope>
</reference>
<evidence type="ECO:0000313" key="3">
    <source>
        <dbReference type="Proteomes" id="UP000887159"/>
    </source>
</evidence>
<gene>
    <name evidence="2" type="ORF">TNCV_1283171</name>
</gene>
<accession>A0A8X6VPH7</accession>
<comment type="caution">
    <text evidence="2">The sequence shown here is derived from an EMBL/GenBank/DDBJ whole genome shotgun (WGS) entry which is preliminary data.</text>
</comment>
<evidence type="ECO:0000256" key="1">
    <source>
        <dbReference type="SAM" id="MobiDB-lite"/>
    </source>
</evidence>
<proteinExistence type="predicted"/>
<dbReference type="Proteomes" id="UP000887159">
    <property type="component" value="Unassembled WGS sequence"/>
</dbReference>
<dbReference type="EMBL" id="BMAU01021335">
    <property type="protein sequence ID" value="GFY15669.1"/>
    <property type="molecule type" value="Genomic_DNA"/>
</dbReference>
<protein>
    <submittedName>
        <fullName evidence="2">Uncharacterized protein</fullName>
    </submittedName>
</protein>
<name>A0A8X6VPH7_TRICX</name>
<organism evidence="2 3">
    <name type="scientific">Trichonephila clavipes</name>
    <name type="common">Golden silk orbweaver</name>
    <name type="synonym">Nephila clavipes</name>
    <dbReference type="NCBI Taxonomy" id="2585209"/>
    <lineage>
        <taxon>Eukaryota</taxon>
        <taxon>Metazoa</taxon>
        <taxon>Ecdysozoa</taxon>
        <taxon>Arthropoda</taxon>
        <taxon>Chelicerata</taxon>
        <taxon>Arachnida</taxon>
        <taxon>Araneae</taxon>
        <taxon>Araneomorphae</taxon>
        <taxon>Entelegynae</taxon>
        <taxon>Araneoidea</taxon>
        <taxon>Nephilidae</taxon>
        <taxon>Trichonephila</taxon>
    </lineage>
</organism>
<evidence type="ECO:0000313" key="2">
    <source>
        <dbReference type="EMBL" id="GFY15669.1"/>
    </source>
</evidence>
<feature type="region of interest" description="Disordered" evidence="1">
    <location>
        <begin position="1"/>
        <end position="23"/>
    </location>
</feature>